<dbReference type="EMBL" id="KZ825970">
    <property type="protein sequence ID" value="PYH90733.1"/>
    <property type="molecule type" value="Genomic_DNA"/>
</dbReference>
<gene>
    <name evidence="2" type="ORF">BO71DRAFT_433579</name>
</gene>
<reference evidence="2 3" key="1">
    <citation type="submission" date="2018-02" db="EMBL/GenBank/DDBJ databases">
        <title>The genomes of Aspergillus section Nigri reveals drivers in fungal speciation.</title>
        <authorList>
            <consortium name="DOE Joint Genome Institute"/>
            <person name="Vesth T.C."/>
            <person name="Nybo J."/>
            <person name="Theobald S."/>
            <person name="Brandl J."/>
            <person name="Frisvad J.C."/>
            <person name="Nielsen K.F."/>
            <person name="Lyhne E.K."/>
            <person name="Kogle M.E."/>
            <person name="Kuo A."/>
            <person name="Riley R."/>
            <person name="Clum A."/>
            <person name="Nolan M."/>
            <person name="Lipzen A."/>
            <person name="Salamov A."/>
            <person name="Henrissat B."/>
            <person name="Wiebenga A."/>
            <person name="De vries R.P."/>
            <person name="Grigoriev I.V."/>
            <person name="Mortensen U.H."/>
            <person name="Andersen M.R."/>
            <person name="Baker S.E."/>
        </authorList>
    </citation>
    <scope>NUCLEOTIDE SEQUENCE [LARGE SCALE GENOMIC DNA]</scope>
    <source>
        <strain evidence="2 3">CBS 707.79</strain>
    </source>
</reference>
<name>A0A319DHT1_9EURO</name>
<evidence type="ECO:0000256" key="1">
    <source>
        <dbReference type="SAM" id="MobiDB-lite"/>
    </source>
</evidence>
<protein>
    <submittedName>
        <fullName evidence="2">Uncharacterized protein</fullName>
    </submittedName>
</protein>
<dbReference type="AlphaFoldDB" id="A0A319DHT1"/>
<feature type="region of interest" description="Disordered" evidence="1">
    <location>
        <begin position="96"/>
        <end position="125"/>
    </location>
</feature>
<accession>A0A319DHT1</accession>
<evidence type="ECO:0000313" key="3">
    <source>
        <dbReference type="Proteomes" id="UP000247810"/>
    </source>
</evidence>
<sequence length="125" mass="12905">MHACILALPRLRSSQACAPTYNGSRAVVLQAETPAAAVSDGTLGRGFANEVEPGGFSCNRAGIRIPATGASSGRRSLPDQTPRSVSCITAHQTSLIRPVAQTPKDGTIRSEIDPPHQSIPFGAGA</sequence>
<evidence type="ECO:0000313" key="2">
    <source>
        <dbReference type="EMBL" id="PYH90733.1"/>
    </source>
</evidence>
<dbReference type="Proteomes" id="UP000247810">
    <property type="component" value="Unassembled WGS sequence"/>
</dbReference>
<proteinExistence type="predicted"/>
<keyword evidence="3" id="KW-1185">Reference proteome</keyword>
<dbReference type="VEuPathDB" id="FungiDB:BO71DRAFT_433579"/>
<organism evidence="2 3">
    <name type="scientific">Aspergillus ellipticus CBS 707.79</name>
    <dbReference type="NCBI Taxonomy" id="1448320"/>
    <lineage>
        <taxon>Eukaryota</taxon>
        <taxon>Fungi</taxon>
        <taxon>Dikarya</taxon>
        <taxon>Ascomycota</taxon>
        <taxon>Pezizomycotina</taxon>
        <taxon>Eurotiomycetes</taxon>
        <taxon>Eurotiomycetidae</taxon>
        <taxon>Eurotiales</taxon>
        <taxon>Aspergillaceae</taxon>
        <taxon>Aspergillus</taxon>
        <taxon>Aspergillus subgen. Circumdati</taxon>
    </lineage>
</organism>